<proteinExistence type="inferred from homology"/>
<organism evidence="2 3">
    <name type="scientific">Dehalobacterium formicoaceticum</name>
    <dbReference type="NCBI Taxonomy" id="51515"/>
    <lineage>
        <taxon>Bacteria</taxon>
        <taxon>Bacillati</taxon>
        <taxon>Bacillota</taxon>
        <taxon>Clostridia</taxon>
        <taxon>Eubacteriales</taxon>
        <taxon>Peptococcaceae</taxon>
        <taxon>Dehalobacterium</taxon>
    </lineage>
</organism>
<dbReference type="Proteomes" id="UP001524944">
    <property type="component" value="Unassembled WGS sequence"/>
</dbReference>
<protein>
    <recommendedName>
        <fullName evidence="4">ArsC family protein</fullName>
    </recommendedName>
</protein>
<comment type="caution">
    <text evidence="2">The sequence shown here is derived from an EMBL/GenBank/DDBJ whole genome shotgun (WGS) entry which is preliminary data.</text>
</comment>
<evidence type="ECO:0008006" key="4">
    <source>
        <dbReference type="Google" id="ProtNLM"/>
    </source>
</evidence>
<dbReference type="SUPFAM" id="SSF52833">
    <property type="entry name" value="Thioredoxin-like"/>
    <property type="match status" value="1"/>
</dbReference>
<keyword evidence="3" id="KW-1185">Reference proteome</keyword>
<dbReference type="Gene3D" id="3.40.30.10">
    <property type="entry name" value="Glutaredoxin"/>
    <property type="match status" value="1"/>
</dbReference>
<dbReference type="InterPro" id="IPR036249">
    <property type="entry name" value="Thioredoxin-like_sf"/>
</dbReference>
<reference evidence="2 3" key="1">
    <citation type="submission" date="2022-08" db="EMBL/GenBank/DDBJ databases">
        <title>Proteogenomics of the novel Dehalobacterium formicoaceticum strain EZ94 highlights a key role of methyltransferases during anaerobic dichloromethane degradation.</title>
        <authorList>
            <person name="Wasmund K."/>
        </authorList>
    </citation>
    <scope>NUCLEOTIDE SEQUENCE [LARGE SCALE GENOMIC DNA]</scope>
    <source>
        <strain evidence="2 3">EZ94</strain>
    </source>
</reference>
<gene>
    <name evidence="2" type="ORF">NVS47_06755</name>
</gene>
<dbReference type="PROSITE" id="PS51353">
    <property type="entry name" value="ARSC"/>
    <property type="match status" value="1"/>
</dbReference>
<evidence type="ECO:0000313" key="2">
    <source>
        <dbReference type="EMBL" id="MCR6545215.1"/>
    </source>
</evidence>
<accession>A0ABT1Y4Y8</accession>
<name>A0ABT1Y4Y8_9FIRM</name>
<evidence type="ECO:0000313" key="3">
    <source>
        <dbReference type="Proteomes" id="UP001524944"/>
    </source>
</evidence>
<evidence type="ECO:0000256" key="1">
    <source>
        <dbReference type="PROSITE-ProRule" id="PRU01282"/>
    </source>
</evidence>
<dbReference type="Pfam" id="PF03960">
    <property type="entry name" value="ArsC"/>
    <property type="match status" value="1"/>
</dbReference>
<comment type="similarity">
    <text evidence="1">Belongs to the ArsC family.</text>
</comment>
<dbReference type="PANTHER" id="PTHR30041">
    <property type="entry name" value="ARSENATE REDUCTASE"/>
    <property type="match status" value="1"/>
</dbReference>
<sequence>MIAQRKKIPIAGLINPKSRNLKDLGIKPADLENLTEETALTLLTKNPKIMFRPIVLTGEQVLLGFKEEEFNKLIPENK</sequence>
<dbReference type="PANTHER" id="PTHR30041:SF8">
    <property type="entry name" value="PROTEIN YFFB"/>
    <property type="match status" value="1"/>
</dbReference>
<dbReference type="InterPro" id="IPR006660">
    <property type="entry name" value="Arsenate_reductase-like"/>
</dbReference>
<dbReference type="EMBL" id="JANPWE010000002">
    <property type="protein sequence ID" value="MCR6545215.1"/>
    <property type="molecule type" value="Genomic_DNA"/>
</dbReference>